<sequence>MELAYARNLPRQYLQYGVDSAQRPSKQSTAPPVQLPTDLFDLVVSLLEPSDMVSLASACVALFNGSSYDLFDLGTAAAKVSVHSIRKAEIARLEQKQATALLHPDIIACLASQEVETGKRTCNSCAALHTTSGFSPDQVQLSVAQRKCKTAEGKIWLCPDVAELRAIRSALLAKPDGPNWRPNDCGCAPFGKPDVRADDNKGELHTLCWTVIHKGPCDSVPSRDEVHIGLARSPT</sequence>
<dbReference type="AlphaFoldDB" id="A0A2H1H9R2"/>
<evidence type="ECO:0008006" key="3">
    <source>
        <dbReference type="Google" id="ProtNLM"/>
    </source>
</evidence>
<organism evidence="1 2">
    <name type="scientific">Zymoseptoria tritici ST99CH_1E4</name>
    <dbReference type="NCBI Taxonomy" id="1276532"/>
    <lineage>
        <taxon>Eukaryota</taxon>
        <taxon>Fungi</taxon>
        <taxon>Dikarya</taxon>
        <taxon>Ascomycota</taxon>
        <taxon>Pezizomycotina</taxon>
        <taxon>Dothideomycetes</taxon>
        <taxon>Dothideomycetidae</taxon>
        <taxon>Mycosphaerellales</taxon>
        <taxon>Mycosphaerellaceae</taxon>
        <taxon>Zymoseptoria</taxon>
    </lineage>
</organism>
<accession>A0A2H1H9R2</accession>
<dbReference type="Proteomes" id="UP000245764">
    <property type="component" value="Chromosome 18"/>
</dbReference>
<dbReference type="EMBL" id="LT854269">
    <property type="protein sequence ID" value="SMR62502.1"/>
    <property type="molecule type" value="Genomic_DNA"/>
</dbReference>
<evidence type="ECO:0000313" key="1">
    <source>
        <dbReference type="EMBL" id="SMR62502.1"/>
    </source>
</evidence>
<protein>
    <recommendedName>
        <fullName evidence="3">F-box domain-containing protein</fullName>
    </recommendedName>
</protein>
<gene>
    <name evidence="1" type="ORF">ZT1E4_G11816</name>
</gene>
<proteinExistence type="predicted"/>
<name>A0A2H1H9R2_ZYMTR</name>
<reference evidence="2" key="1">
    <citation type="submission" date="2017-05" db="EMBL/GenBank/DDBJ databases">
        <authorList>
            <person name="Song R."/>
            <person name="Chenine A.L."/>
            <person name="Ruprecht R.M."/>
        </authorList>
    </citation>
    <scope>NUCLEOTIDE SEQUENCE [LARGE SCALE GENOMIC DNA]</scope>
</reference>
<evidence type="ECO:0000313" key="2">
    <source>
        <dbReference type="Proteomes" id="UP000245764"/>
    </source>
</evidence>